<dbReference type="PANTHER" id="PTHR12962">
    <property type="entry name" value="CALCIUM-REGULATED HEAT STABLE PROTEIN CRHSP-24-RELATED"/>
    <property type="match status" value="1"/>
</dbReference>
<feature type="transmembrane region" description="Helical" evidence="2">
    <location>
        <begin position="110"/>
        <end position="126"/>
    </location>
</feature>
<dbReference type="RefSeq" id="WP_149496857.1">
    <property type="nucleotide sequence ID" value="NZ_JAJMQV010000063.1"/>
</dbReference>
<dbReference type="Proteomes" id="UP001239462">
    <property type="component" value="Unassembled WGS sequence"/>
</dbReference>
<evidence type="ECO:0000313" key="4">
    <source>
        <dbReference type="EMBL" id="MDM4018828.1"/>
    </source>
</evidence>
<dbReference type="InterPro" id="IPR012340">
    <property type="entry name" value="NA-bd_OB-fold"/>
</dbReference>
<keyword evidence="1" id="KW-0597">Phosphoprotein</keyword>
<keyword evidence="2" id="KW-1133">Transmembrane helix</keyword>
<protein>
    <submittedName>
        <fullName evidence="4">Cold shock and DUF1294 domain-containing protein</fullName>
    </submittedName>
</protein>
<keyword evidence="2" id="KW-0472">Membrane</keyword>
<dbReference type="Pfam" id="PF06961">
    <property type="entry name" value="DUF1294"/>
    <property type="match status" value="1"/>
</dbReference>
<organism evidence="4 5">
    <name type="scientific">Roseiconus lacunae</name>
    <dbReference type="NCBI Taxonomy" id="2605694"/>
    <lineage>
        <taxon>Bacteria</taxon>
        <taxon>Pseudomonadati</taxon>
        <taxon>Planctomycetota</taxon>
        <taxon>Planctomycetia</taxon>
        <taxon>Pirellulales</taxon>
        <taxon>Pirellulaceae</taxon>
        <taxon>Roseiconus</taxon>
    </lineage>
</organism>
<keyword evidence="5" id="KW-1185">Reference proteome</keyword>
<dbReference type="PANTHER" id="PTHR12962:SF1">
    <property type="entry name" value="COLD SHOCK DOMAIN-CONTAINING PROTEIN CG9705"/>
    <property type="match status" value="1"/>
</dbReference>
<keyword evidence="2" id="KW-0812">Transmembrane</keyword>
<dbReference type="Gene3D" id="2.40.50.140">
    <property type="entry name" value="Nucleic acid-binding proteins"/>
    <property type="match status" value="1"/>
</dbReference>
<evidence type="ECO:0000259" key="3">
    <source>
        <dbReference type="PROSITE" id="PS51857"/>
    </source>
</evidence>
<dbReference type="Pfam" id="PF00313">
    <property type="entry name" value="CSD"/>
    <property type="match status" value="1"/>
</dbReference>
<dbReference type="InterPro" id="IPR010718">
    <property type="entry name" value="DUF1294"/>
</dbReference>
<dbReference type="CDD" id="cd04458">
    <property type="entry name" value="CSP_CDS"/>
    <property type="match status" value="1"/>
</dbReference>
<dbReference type="SUPFAM" id="SSF50249">
    <property type="entry name" value="Nucleic acid-binding proteins"/>
    <property type="match status" value="1"/>
</dbReference>
<evidence type="ECO:0000256" key="1">
    <source>
        <dbReference type="ARBA" id="ARBA00022553"/>
    </source>
</evidence>
<dbReference type="InterPro" id="IPR052069">
    <property type="entry name" value="Ca-reg_mRNA-binding_domain"/>
</dbReference>
<dbReference type="InterPro" id="IPR011129">
    <property type="entry name" value="CSD"/>
</dbReference>
<proteinExistence type="predicted"/>
<dbReference type="PROSITE" id="PS51857">
    <property type="entry name" value="CSD_2"/>
    <property type="match status" value="1"/>
</dbReference>
<name>A0ABT7PQS4_9BACT</name>
<dbReference type="EMBL" id="JASZZN010000026">
    <property type="protein sequence ID" value="MDM4018828.1"/>
    <property type="molecule type" value="Genomic_DNA"/>
</dbReference>
<feature type="transmembrane region" description="Helical" evidence="2">
    <location>
        <begin position="85"/>
        <end position="104"/>
    </location>
</feature>
<gene>
    <name evidence="4" type="ORF">QTN89_25465</name>
</gene>
<feature type="domain" description="CSD" evidence="3">
    <location>
        <begin position="2"/>
        <end position="67"/>
    </location>
</feature>
<accession>A0ABT7PQS4</accession>
<comment type="caution">
    <text evidence="4">The sequence shown here is derived from an EMBL/GenBank/DDBJ whole genome shotgun (WGS) entry which is preliminary data.</text>
</comment>
<sequence length="206" mass="23421">MRWKGQLVSWKDDRGFGFIATERSDRQVFVHIKAFANRGRRPQGNERVSFEVVTDDQNRLQARSVAFLDESAAPMQFAKVNPLPMCLACWFMCSLAAVTCLGRLPNYVFAHYLISSVITFFVYAWDKSAAVAKRWRTAENSLHLCDLLGGWPGGILAQQLYRHKTSKRSFQVVFWITVAANCGAVALLLHPNRRQLLEVALESVRQ</sequence>
<evidence type="ECO:0000313" key="5">
    <source>
        <dbReference type="Proteomes" id="UP001239462"/>
    </source>
</evidence>
<dbReference type="SMART" id="SM00357">
    <property type="entry name" value="CSP"/>
    <property type="match status" value="1"/>
</dbReference>
<evidence type="ECO:0000256" key="2">
    <source>
        <dbReference type="SAM" id="Phobius"/>
    </source>
</evidence>
<dbReference type="InterPro" id="IPR002059">
    <property type="entry name" value="CSP_DNA-bd"/>
</dbReference>
<feature type="transmembrane region" description="Helical" evidence="2">
    <location>
        <begin position="172"/>
        <end position="189"/>
    </location>
</feature>
<reference evidence="4 5" key="1">
    <citation type="submission" date="2023-06" db="EMBL/GenBank/DDBJ databases">
        <title>Roseiconus lacunae JC819 isolated from Gulf of Mannar region, Tamil Nadu.</title>
        <authorList>
            <person name="Pk S."/>
            <person name="Ch S."/>
            <person name="Ch V.R."/>
        </authorList>
    </citation>
    <scope>NUCLEOTIDE SEQUENCE [LARGE SCALE GENOMIC DNA]</scope>
    <source>
        <strain evidence="4 5">JC819</strain>
    </source>
</reference>